<keyword evidence="2 4" id="KW-0238">DNA-binding</keyword>
<dbReference type="InterPro" id="IPR050109">
    <property type="entry name" value="HTH-type_TetR-like_transc_reg"/>
</dbReference>
<dbReference type="InterPro" id="IPR009057">
    <property type="entry name" value="Homeodomain-like_sf"/>
</dbReference>
<dbReference type="PANTHER" id="PTHR30055">
    <property type="entry name" value="HTH-TYPE TRANSCRIPTIONAL REGULATOR RUTR"/>
    <property type="match status" value="1"/>
</dbReference>
<dbReference type="Pfam" id="PF00440">
    <property type="entry name" value="TetR_N"/>
    <property type="match status" value="1"/>
</dbReference>
<dbReference type="GO" id="GO:0000976">
    <property type="term" value="F:transcription cis-regulatory region binding"/>
    <property type="evidence" value="ECO:0007669"/>
    <property type="project" value="TreeGrafter"/>
</dbReference>
<keyword evidence="1" id="KW-0805">Transcription regulation</keyword>
<dbReference type="Proteomes" id="UP000238217">
    <property type="component" value="Unassembled WGS sequence"/>
</dbReference>
<keyword evidence="3" id="KW-0804">Transcription</keyword>
<evidence type="ECO:0000256" key="1">
    <source>
        <dbReference type="ARBA" id="ARBA00023015"/>
    </source>
</evidence>
<dbReference type="SUPFAM" id="SSF46689">
    <property type="entry name" value="Homeodomain-like"/>
    <property type="match status" value="1"/>
</dbReference>
<keyword evidence="7" id="KW-1185">Reference proteome</keyword>
<dbReference type="Gene3D" id="1.10.357.10">
    <property type="entry name" value="Tetracycline Repressor, domain 2"/>
    <property type="match status" value="1"/>
</dbReference>
<dbReference type="OrthoDB" id="3237195at2"/>
<organism evidence="6 7">
    <name type="scientific">Nesterenkonia sandarakina</name>
    <dbReference type="NCBI Taxonomy" id="272918"/>
    <lineage>
        <taxon>Bacteria</taxon>
        <taxon>Bacillati</taxon>
        <taxon>Actinomycetota</taxon>
        <taxon>Actinomycetes</taxon>
        <taxon>Micrococcales</taxon>
        <taxon>Micrococcaceae</taxon>
        <taxon>Nesterenkonia</taxon>
    </lineage>
</organism>
<protein>
    <submittedName>
        <fullName evidence="6">TetR family transcriptional regulator</fullName>
    </submittedName>
</protein>
<feature type="DNA-binding region" description="H-T-H motif" evidence="4">
    <location>
        <begin position="33"/>
        <end position="52"/>
    </location>
</feature>
<evidence type="ECO:0000256" key="3">
    <source>
        <dbReference type="ARBA" id="ARBA00023163"/>
    </source>
</evidence>
<dbReference type="PANTHER" id="PTHR30055:SF234">
    <property type="entry name" value="HTH-TYPE TRANSCRIPTIONAL REGULATOR BETI"/>
    <property type="match status" value="1"/>
</dbReference>
<accession>A0A2T0YKG5</accession>
<dbReference type="GO" id="GO:0003700">
    <property type="term" value="F:DNA-binding transcription factor activity"/>
    <property type="evidence" value="ECO:0007669"/>
    <property type="project" value="TreeGrafter"/>
</dbReference>
<feature type="domain" description="HTH tetR-type" evidence="5">
    <location>
        <begin position="10"/>
        <end position="70"/>
    </location>
</feature>
<dbReference type="RefSeq" id="WP_106122979.1">
    <property type="nucleotide sequence ID" value="NZ_PVTY01000008.1"/>
</dbReference>
<name>A0A2T0YKG5_9MICC</name>
<dbReference type="Pfam" id="PF21351">
    <property type="entry name" value="TetR_C_41"/>
    <property type="match status" value="1"/>
</dbReference>
<gene>
    <name evidence="6" type="ORF">BCL67_108157</name>
</gene>
<evidence type="ECO:0000313" key="6">
    <source>
        <dbReference type="EMBL" id="PRZ15695.1"/>
    </source>
</evidence>
<evidence type="ECO:0000259" key="5">
    <source>
        <dbReference type="PROSITE" id="PS50977"/>
    </source>
</evidence>
<evidence type="ECO:0000256" key="2">
    <source>
        <dbReference type="ARBA" id="ARBA00023125"/>
    </source>
</evidence>
<evidence type="ECO:0000256" key="4">
    <source>
        <dbReference type="PROSITE-ProRule" id="PRU00335"/>
    </source>
</evidence>
<dbReference type="InterPro" id="IPR049484">
    <property type="entry name" value="Rv0078-like_C"/>
</dbReference>
<evidence type="ECO:0000313" key="7">
    <source>
        <dbReference type="Proteomes" id="UP000238217"/>
    </source>
</evidence>
<dbReference type="PROSITE" id="PS50977">
    <property type="entry name" value="HTH_TETR_2"/>
    <property type="match status" value="1"/>
</dbReference>
<reference evidence="6 7" key="1">
    <citation type="submission" date="2018-03" db="EMBL/GenBank/DDBJ databases">
        <title>Comparative analysis of microorganisms from saline springs in Andes Mountain Range, Colombia.</title>
        <authorList>
            <person name="Rubin E."/>
        </authorList>
    </citation>
    <scope>NUCLEOTIDE SEQUENCE [LARGE SCALE GENOMIC DNA]</scope>
    <source>
        <strain evidence="6 7">CG 35</strain>
    </source>
</reference>
<dbReference type="EMBL" id="PVTY01000008">
    <property type="protein sequence ID" value="PRZ15695.1"/>
    <property type="molecule type" value="Genomic_DNA"/>
</dbReference>
<comment type="caution">
    <text evidence="6">The sequence shown here is derived from an EMBL/GenBank/DDBJ whole genome shotgun (WGS) entry which is preliminary data.</text>
</comment>
<dbReference type="InterPro" id="IPR001647">
    <property type="entry name" value="HTH_TetR"/>
</dbReference>
<dbReference type="PRINTS" id="PR00455">
    <property type="entry name" value="HTHTETR"/>
</dbReference>
<dbReference type="AlphaFoldDB" id="A0A2T0YKG5"/>
<proteinExistence type="predicted"/>
<sequence length="196" mass="20571">MPRASAAAAAQTAEEILRSAIRLLAERGFAEVSIDEVARDAGVTRGAVYHHYANRLGLFTAVAGALQAAVARSVVSAAESAGDAPEQQLRAGCHAFLDAITSASTARTLLVDAPSVIGWSIWRAQDAQNSAAELRLALAEVGVEAELVDPTTAQLSGAMNDAALWISEQPDRAAAREAAHRVLDRLIDAILPRTPR</sequence>